<dbReference type="EMBL" id="ML180031">
    <property type="protein sequence ID" value="THU79384.1"/>
    <property type="molecule type" value="Genomic_DNA"/>
</dbReference>
<dbReference type="InterPro" id="IPR016169">
    <property type="entry name" value="FAD-bd_PCMH_sub2"/>
</dbReference>
<sequence>MFSLLIHLIGLALLKADQVPLNNGADAAHLCCNTLSEKLPSKVHFPGSVEYERQQYSHFLLQQADMQPSCRVSPTSSSEVSLIMKTVTEHSCPFAVRSGGHSTWPGSNVQGGVALDLGLLNSIDVDEEKGVAQLGPGCKWKNVYAAMEQYNVTTVGGRMPDVGIGGFFLGGGISLLSFRHGFGSDNVINYEVVLADGTAVSANAASHPDLFWALKLGSTNFGIVTRFDVLTYPVKEVWGGIRTYPVTSEQTPKLIENWVSFARGAATTREELQALIIGRWRKGGVDEIATIWHASLDSVPGPPLTDTPPIDDSTRTTTFLNLIDDLQSSDFADKKRNKWDAFTIKMDAPTIWDVFNGAKRTFDKLEHVSGMQWDVAFQPITQGFLTASEKTGGNPFRKVLMESGDDLALISFLVSWKDAADDETMYKAIAELGAWSEELATQRGILNNFIYLNYASGEKPVYARSLSKEDMTRMKSVKRTYDADDVLGRLWKGGFKLPKDVPETIFESSASTEL</sequence>
<protein>
    <submittedName>
        <fullName evidence="7">FAD-binding domain-containing protein</fullName>
    </submittedName>
</protein>
<dbReference type="SUPFAM" id="SSF56176">
    <property type="entry name" value="FAD-binding/transporter-associated domain-like"/>
    <property type="match status" value="1"/>
</dbReference>
<dbReference type="InterPro" id="IPR016166">
    <property type="entry name" value="FAD-bd_PCMH"/>
</dbReference>
<feature type="signal peptide" evidence="5">
    <location>
        <begin position="1"/>
        <end position="16"/>
    </location>
</feature>
<dbReference type="InterPro" id="IPR036318">
    <property type="entry name" value="FAD-bd_PCMH-like_sf"/>
</dbReference>
<feature type="domain" description="FAD-binding PCMH-type" evidence="6">
    <location>
        <begin position="64"/>
        <end position="234"/>
    </location>
</feature>
<dbReference type="Gene3D" id="3.30.465.10">
    <property type="match status" value="1"/>
</dbReference>
<comment type="similarity">
    <text evidence="1">Belongs to the oxygen-dependent FAD-linked oxidoreductase family.</text>
</comment>
<reference evidence="7 8" key="1">
    <citation type="journal article" date="2019" name="Nat. Ecol. Evol.">
        <title>Megaphylogeny resolves global patterns of mushroom evolution.</title>
        <authorList>
            <person name="Varga T."/>
            <person name="Krizsan K."/>
            <person name="Foldi C."/>
            <person name="Dima B."/>
            <person name="Sanchez-Garcia M."/>
            <person name="Sanchez-Ramirez S."/>
            <person name="Szollosi G.J."/>
            <person name="Szarkandi J.G."/>
            <person name="Papp V."/>
            <person name="Albert L."/>
            <person name="Andreopoulos W."/>
            <person name="Angelini C."/>
            <person name="Antonin V."/>
            <person name="Barry K.W."/>
            <person name="Bougher N.L."/>
            <person name="Buchanan P."/>
            <person name="Buyck B."/>
            <person name="Bense V."/>
            <person name="Catcheside P."/>
            <person name="Chovatia M."/>
            <person name="Cooper J."/>
            <person name="Damon W."/>
            <person name="Desjardin D."/>
            <person name="Finy P."/>
            <person name="Geml J."/>
            <person name="Haridas S."/>
            <person name="Hughes K."/>
            <person name="Justo A."/>
            <person name="Karasinski D."/>
            <person name="Kautmanova I."/>
            <person name="Kiss B."/>
            <person name="Kocsube S."/>
            <person name="Kotiranta H."/>
            <person name="LaButti K.M."/>
            <person name="Lechner B.E."/>
            <person name="Liimatainen K."/>
            <person name="Lipzen A."/>
            <person name="Lukacs Z."/>
            <person name="Mihaltcheva S."/>
            <person name="Morgado L.N."/>
            <person name="Niskanen T."/>
            <person name="Noordeloos M.E."/>
            <person name="Ohm R.A."/>
            <person name="Ortiz-Santana B."/>
            <person name="Ovrebo C."/>
            <person name="Racz N."/>
            <person name="Riley R."/>
            <person name="Savchenko A."/>
            <person name="Shiryaev A."/>
            <person name="Soop K."/>
            <person name="Spirin V."/>
            <person name="Szebenyi C."/>
            <person name="Tomsovsky M."/>
            <person name="Tulloss R.E."/>
            <person name="Uehling J."/>
            <person name="Grigoriev I.V."/>
            <person name="Vagvolgyi C."/>
            <person name="Papp T."/>
            <person name="Martin F.M."/>
            <person name="Miettinen O."/>
            <person name="Hibbett D.S."/>
            <person name="Nagy L.G."/>
        </authorList>
    </citation>
    <scope>NUCLEOTIDE SEQUENCE [LARGE SCALE GENOMIC DNA]</scope>
    <source>
        <strain evidence="7 8">CBS 962.96</strain>
    </source>
</reference>
<dbReference type="GO" id="GO:0071949">
    <property type="term" value="F:FAD binding"/>
    <property type="evidence" value="ECO:0007669"/>
    <property type="project" value="InterPro"/>
</dbReference>
<dbReference type="GO" id="GO:0016491">
    <property type="term" value="F:oxidoreductase activity"/>
    <property type="evidence" value="ECO:0007669"/>
    <property type="project" value="UniProtKB-KW"/>
</dbReference>
<evidence type="ECO:0000259" key="6">
    <source>
        <dbReference type="PROSITE" id="PS51387"/>
    </source>
</evidence>
<evidence type="ECO:0000256" key="5">
    <source>
        <dbReference type="SAM" id="SignalP"/>
    </source>
</evidence>
<keyword evidence="4" id="KW-0560">Oxidoreductase</keyword>
<keyword evidence="3" id="KW-0274">FAD</keyword>
<dbReference type="Proteomes" id="UP000297245">
    <property type="component" value="Unassembled WGS sequence"/>
</dbReference>
<dbReference type="PROSITE" id="PS51387">
    <property type="entry name" value="FAD_PCMH"/>
    <property type="match status" value="1"/>
</dbReference>
<dbReference type="Pfam" id="PF01565">
    <property type="entry name" value="FAD_binding_4"/>
    <property type="match status" value="1"/>
</dbReference>
<feature type="chain" id="PRO_5020659698" evidence="5">
    <location>
        <begin position="17"/>
        <end position="514"/>
    </location>
</feature>
<dbReference type="PANTHER" id="PTHR42973">
    <property type="entry name" value="BINDING OXIDOREDUCTASE, PUTATIVE (AFU_ORTHOLOGUE AFUA_1G17690)-RELATED"/>
    <property type="match status" value="1"/>
</dbReference>
<evidence type="ECO:0000256" key="3">
    <source>
        <dbReference type="ARBA" id="ARBA00022827"/>
    </source>
</evidence>
<dbReference type="PANTHER" id="PTHR42973:SF13">
    <property type="entry name" value="FAD-BINDING PCMH-TYPE DOMAIN-CONTAINING PROTEIN"/>
    <property type="match status" value="1"/>
</dbReference>
<evidence type="ECO:0000313" key="7">
    <source>
        <dbReference type="EMBL" id="THU79384.1"/>
    </source>
</evidence>
<evidence type="ECO:0000256" key="2">
    <source>
        <dbReference type="ARBA" id="ARBA00022630"/>
    </source>
</evidence>
<evidence type="ECO:0000313" key="8">
    <source>
        <dbReference type="Proteomes" id="UP000297245"/>
    </source>
</evidence>
<name>A0A4S8KU35_DENBC</name>
<dbReference type="InterPro" id="IPR006094">
    <property type="entry name" value="Oxid_FAD_bind_N"/>
</dbReference>
<evidence type="ECO:0000256" key="1">
    <source>
        <dbReference type="ARBA" id="ARBA00005466"/>
    </source>
</evidence>
<organism evidence="7 8">
    <name type="scientific">Dendrothele bispora (strain CBS 962.96)</name>
    <dbReference type="NCBI Taxonomy" id="1314807"/>
    <lineage>
        <taxon>Eukaryota</taxon>
        <taxon>Fungi</taxon>
        <taxon>Dikarya</taxon>
        <taxon>Basidiomycota</taxon>
        <taxon>Agaricomycotina</taxon>
        <taxon>Agaricomycetes</taxon>
        <taxon>Agaricomycetidae</taxon>
        <taxon>Agaricales</taxon>
        <taxon>Agaricales incertae sedis</taxon>
        <taxon>Dendrothele</taxon>
    </lineage>
</organism>
<evidence type="ECO:0000256" key="4">
    <source>
        <dbReference type="ARBA" id="ARBA00023002"/>
    </source>
</evidence>
<keyword evidence="5" id="KW-0732">Signal</keyword>
<dbReference type="InterPro" id="IPR050416">
    <property type="entry name" value="FAD-linked_Oxidoreductase"/>
</dbReference>
<dbReference type="AlphaFoldDB" id="A0A4S8KU35"/>
<gene>
    <name evidence="7" type="ORF">K435DRAFT_736953</name>
</gene>
<dbReference type="OrthoDB" id="2151789at2759"/>
<keyword evidence="2" id="KW-0285">Flavoprotein</keyword>
<keyword evidence="8" id="KW-1185">Reference proteome</keyword>
<proteinExistence type="inferred from homology"/>
<accession>A0A4S8KU35</accession>